<dbReference type="PANTHER" id="PTHR12829">
    <property type="entry name" value="N6-ADENOSINE-METHYLTRANSFERASE"/>
    <property type="match status" value="1"/>
</dbReference>
<dbReference type="OrthoDB" id="10262526at2759"/>
<comment type="catalytic activity">
    <reaction evidence="5">
        <text>an adenosine in mRNA + S-adenosyl-L-methionine = an N(6)-methyladenosine in mRNA + S-adenosyl-L-homocysteine + H(+)</text>
        <dbReference type="Rhea" id="RHEA:55584"/>
        <dbReference type="Rhea" id="RHEA-COMP:12414"/>
        <dbReference type="Rhea" id="RHEA-COMP:12417"/>
        <dbReference type="ChEBI" id="CHEBI:15378"/>
        <dbReference type="ChEBI" id="CHEBI:57856"/>
        <dbReference type="ChEBI" id="CHEBI:59789"/>
        <dbReference type="ChEBI" id="CHEBI:74411"/>
        <dbReference type="ChEBI" id="CHEBI:74449"/>
        <dbReference type="EC" id="2.1.1.348"/>
    </reaction>
</comment>
<dbReference type="GO" id="GO:0005730">
    <property type="term" value="C:nucleolus"/>
    <property type="evidence" value="ECO:0007669"/>
    <property type="project" value="EnsemblFungi"/>
</dbReference>
<evidence type="ECO:0000256" key="6">
    <source>
        <dbReference type="PROSITE-ProRule" id="PRU00489"/>
    </source>
</evidence>
<dbReference type="GO" id="GO:2000221">
    <property type="term" value="P:negative regulation of pseudohyphal growth"/>
    <property type="evidence" value="ECO:0007669"/>
    <property type="project" value="EnsemblFungi"/>
</dbReference>
<dbReference type="Pfam" id="PF05063">
    <property type="entry name" value="MT-A70"/>
    <property type="match status" value="1"/>
</dbReference>
<dbReference type="GO" id="GO:0001734">
    <property type="term" value="F:mRNA m(6)A methyltransferase activity"/>
    <property type="evidence" value="ECO:0007669"/>
    <property type="project" value="UniProtKB-EC"/>
</dbReference>
<evidence type="ECO:0000256" key="1">
    <source>
        <dbReference type="ARBA" id="ARBA00012160"/>
    </source>
</evidence>
<evidence type="ECO:0000256" key="4">
    <source>
        <dbReference type="ARBA" id="ARBA00022691"/>
    </source>
</evidence>
<gene>
    <name evidence="8" type="primary">KNAG0G01340</name>
    <name evidence="8" type="ordered locus">KNAG_0G01340</name>
</gene>
<feature type="region of interest" description="Disordered" evidence="7">
    <location>
        <begin position="576"/>
        <end position="606"/>
    </location>
</feature>
<dbReference type="EMBL" id="HE978320">
    <property type="protein sequence ID" value="CCK71192.1"/>
    <property type="molecule type" value="Genomic_DNA"/>
</dbReference>
<dbReference type="SUPFAM" id="SSF53335">
    <property type="entry name" value="S-adenosyl-L-methionine-dependent methyltransferases"/>
    <property type="match status" value="1"/>
</dbReference>
<keyword evidence="2" id="KW-0489">Methyltransferase</keyword>
<dbReference type="GO" id="GO:0005737">
    <property type="term" value="C:cytoplasm"/>
    <property type="evidence" value="ECO:0007669"/>
    <property type="project" value="EnsemblFungi"/>
</dbReference>
<dbReference type="InterPro" id="IPR007757">
    <property type="entry name" value="MT-A70-like"/>
</dbReference>
<organism evidence="8 9">
    <name type="scientific">Huiozyma naganishii (strain ATCC MYA-139 / BCRC 22969 / CBS 8797 / KCTC 17520 / NBRC 10181 / NCYC 3082 / Yp74L-3)</name>
    <name type="common">Yeast</name>
    <name type="synonym">Kazachstania naganishii</name>
    <dbReference type="NCBI Taxonomy" id="1071383"/>
    <lineage>
        <taxon>Eukaryota</taxon>
        <taxon>Fungi</taxon>
        <taxon>Dikarya</taxon>
        <taxon>Ascomycota</taxon>
        <taxon>Saccharomycotina</taxon>
        <taxon>Saccharomycetes</taxon>
        <taxon>Saccharomycetales</taxon>
        <taxon>Saccharomycetaceae</taxon>
        <taxon>Huiozyma</taxon>
    </lineage>
</organism>
<dbReference type="GO" id="GO:0036396">
    <property type="term" value="C:RNA N6-methyladenosine methyltransferase complex"/>
    <property type="evidence" value="ECO:0007669"/>
    <property type="project" value="EnsemblFungi"/>
</dbReference>
<protein>
    <recommendedName>
        <fullName evidence="1">mRNA m(6)A methyltransferase</fullName>
        <ecNumber evidence="1">2.1.1.348</ecNumber>
    </recommendedName>
</protein>
<dbReference type="RefSeq" id="XP_022465438.1">
    <property type="nucleotide sequence ID" value="XM_022608998.1"/>
</dbReference>
<evidence type="ECO:0000256" key="7">
    <source>
        <dbReference type="SAM" id="MobiDB-lite"/>
    </source>
</evidence>
<evidence type="ECO:0000256" key="5">
    <source>
        <dbReference type="ARBA" id="ARBA00048957"/>
    </source>
</evidence>
<feature type="region of interest" description="Disordered" evidence="7">
    <location>
        <begin position="32"/>
        <end position="52"/>
    </location>
</feature>
<reference evidence="8 9" key="1">
    <citation type="journal article" date="2011" name="Proc. Natl. Acad. Sci. U.S.A.">
        <title>Evolutionary erosion of yeast sex chromosomes by mating-type switching accidents.</title>
        <authorList>
            <person name="Gordon J.L."/>
            <person name="Armisen D."/>
            <person name="Proux-Wera E."/>
            <person name="Oheigeartaigh S.S."/>
            <person name="Byrne K.P."/>
            <person name="Wolfe K.H."/>
        </authorList>
    </citation>
    <scope>NUCLEOTIDE SEQUENCE [LARGE SCALE GENOMIC DNA]</scope>
    <source>
        <strain evidence="9">ATCC MYA-139 / BCRC 22969 / CBS 8797 / CCRC 22969 / KCTC 17520 / NBRC 10181 / NCYC 3082</strain>
    </source>
</reference>
<dbReference type="AlphaFoldDB" id="J7S0W4"/>
<evidence type="ECO:0000256" key="2">
    <source>
        <dbReference type="ARBA" id="ARBA00022603"/>
    </source>
</evidence>
<dbReference type="PROSITE" id="PS51143">
    <property type="entry name" value="MT_A70"/>
    <property type="match status" value="1"/>
</dbReference>
<keyword evidence="4" id="KW-0949">S-adenosyl-L-methionine</keyword>
<dbReference type="Proteomes" id="UP000006310">
    <property type="component" value="Chromosome 7"/>
</dbReference>
<dbReference type="KEGG" id="kng:KNAG_0G01340"/>
<comment type="similarity">
    <text evidence="6">Belongs to the MT-A70-like family.</text>
</comment>
<keyword evidence="9" id="KW-1185">Reference proteome</keyword>
<proteinExistence type="inferred from homology"/>
<evidence type="ECO:0000313" key="8">
    <source>
        <dbReference type="EMBL" id="CCK71192.1"/>
    </source>
</evidence>
<evidence type="ECO:0000313" key="9">
    <source>
        <dbReference type="Proteomes" id="UP000006310"/>
    </source>
</evidence>
<keyword evidence="3" id="KW-0808">Transferase</keyword>
<sequence>MTVTLSGDLEVASQSVSCATCHCKNVLRSDNEKNRKRSNTVKGEREVQGHGESGVDTAVTMVGPVDADVDVVRFLGENSALLLAKPLDGRLRDVHSLYVMNKQKLPAPFDEFLECVRTISQVSGDAVVLVETRELQGTEWVIEFIDTFALQILEGQLLQDSGRGARVDCHDDTVDASDDDDAETLFDEQTPLLDRLMDALDFDKDARAADEYTAPLVKVLSAKLDHILQSEPVSFQLARERAKYTTRFEEYISVCGDPEHARLLTGLAYIVNNKVVSMQWSKLTKAEQHNPQFVQCLETHIHFIPNLKPQTDVTLGDCSYLDTCHKLNSCRYLHYLQYIPESALQLASERAAANTSAAVPPLYTHGYCCSVQCKEPLPPQWIQCDVRKFDFSVLGKFSVVVADPAWNIHMNLPYGTCNDVELLELPLDQLQDEGVLFLWVTGRALELGKESLAKWGYEVVNEVSWIKTNQLGRTIVTGRTGHWLNHSKEHLLVGVKAHPHWLNRHIDIDVIVSTTRETSRKPDELYGIIERLVGPHARKLEIFGRDHNIRPGWFTIGNQLTGTRIHELDVKERYREQVADQPRDPRDPRRDHRCGRPRDHRPFASN</sequence>
<dbReference type="InterPro" id="IPR029063">
    <property type="entry name" value="SAM-dependent_MTases_sf"/>
</dbReference>
<dbReference type="GeneID" id="34526916"/>
<dbReference type="GO" id="GO:0032259">
    <property type="term" value="P:methylation"/>
    <property type="evidence" value="ECO:0007669"/>
    <property type="project" value="UniProtKB-KW"/>
</dbReference>
<dbReference type="EC" id="2.1.1.348" evidence="1"/>
<dbReference type="STRING" id="1071383.J7S0W4"/>
<dbReference type="eggNOG" id="KOG2098">
    <property type="taxonomic scope" value="Eukaryota"/>
</dbReference>
<reference evidence="9" key="2">
    <citation type="submission" date="2012-08" db="EMBL/GenBank/DDBJ databases">
        <title>Genome sequence of Kazachstania naganishii.</title>
        <authorList>
            <person name="Gordon J.L."/>
            <person name="Armisen D."/>
            <person name="Proux-Wera E."/>
            <person name="OhEigeartaigh S.S."/>
            <person name="Byrne K.P."/>
            <person name="Wolfe K.H."/>
        </authorList>
    </citation>
    <scope>NUCLEOTIDE SEQUENCE [LARGE SCALE GENOMIC DNA]</scope>
    <source>
        <strain evidence="9">ATCC MYA-139 / BCRC 22969 / CBS 8797 / CCRC 22969 / KCTC 17520 / NBRC 10181 / NCYC 3082</strain>
    </source>
</reference>
<evidence type="ECO:0000256" key="3">
    <source>
        <dbReference type="ARBA" id="ARBA00022679"/>
    </source>
</evidence>
<dbReference type="HOGENOM" id="CLU_018702_4_1_1"/>
<accession>J7S0W4</accession>
<dbReference type="PANTHER" id="PTHR12829:SF7">
    <property type="entry name" value="N6-ADENOSINE-METHYLTRANSFERASE CATALYTIC SUBUNIT"/>
    <property type="match status" value="1"/>
</dbReference>
<dbReference type="GO" id="GO:1902974">
    <property type="term" value="P:meiotic DNA replication initiation"/>
    <property type="evidence" value="ECO:0007669"/>
    <property type="project" value="EnsemblFungi"/>
</dbReference>
<name>J7S0W4_HUIN7</name>